<dbReference type="PANTHER" id="PTHR34966">
    <property type="entry name" value="OSJNBA0043L24.15 PROTEIN"/>
    <property type="match status" value="1"/>
</dbReference>
<dbReference type="EMBL" id="MU069594">
    <property type="protein sequence ID" value="KAF5838016.1"/>
    <property type="molecule type" value="Genomic_DNA"/>
</dbReference>
<dbReference type="PANTHER" id="PTHR34966:SF1">
    <property type="entry name" value="OS04G0508100 PROTEIN"/>
    <property type="match status" value="1"/>
</dbReference>
<dbReference type="Proteomes" id="UP000815325">
    <property type="component" value="Unassembled WGS sequence"/>
</dbReference>
<protein>
    <submittedName>
        <fullName evidence="1">Uncharacterized protein</fullName>
    </submittedName>
</protein>
<gene>
    <name evidence="1" type="ORF">DUNSADRAFT_3503</name>
</gene>
<evidence type="ECO:0000313" key="1">
    <source>
        <dbReference type="EMBL" id="KAF5838016.1"/>
    </source>
</evidence>
<organism evidence="1 2">
    <name type="scientific">Dunaliella salina</name>
    <name type="common">Green alga</name>
    <name type="synonym">Protococcus salinus</name>
    <dbReference type="NCBI Taxonomy" id="3046"/>
    <lineage>
        <taxon>Eukaryota</taxon>
        <taxon>Viridiplantae</taxon>
        <taxon>Chlorophyta</taxon>
        <taxon>core chlorophytes</taxon>
        <taxon>Chlorophyceae</taxon>
        <taxon>CS clade</taxon>
        <taxon>Chlamydomonadales</taxon>
        <taxon>Dunaliellaceae</taxon>
        <taxon>Dunaliella</taxon>
    </lineage>
</organism>
<name>A0ABQ7GTS8_DUNSA</name>
<proteinExistence type="predicted"/>
<comment type="caution">
    <text evidence="1">The sequence shown here is derived from an EMBL/GenBank/DDBJ whole genome shotgun (WGS) entry which is preliminary data.</text>
</comment>
<reference evidence="1" key="1">
    <citation type="submission" date="2017-08" db="EMBL/GenBank/DDBJ databases">
        <authorList>
            <person name="Polle J.E."/>
            <person name="Barry K."/>
            <person name="Cushman J."/>
            <person name="Schmutz J."/>
            <person name="Tran D."/>
            <person name="Hathwaick L.T."/>
            <person name="Yim W.C."/>
            <person name="Jenkins J."/>
            <person name="Mckie-Krisberg Z.M."/>
            <person name="Prochnik S."/>
            <person name="Lindquist E."/>
            <person name="Dockter R.B."/>
            <person name="Adam C."/>
            <person name="Molina H."/>
            <person name="Bunkerborg J."/>
            <person name="Jin E."/>
            <person name="Buchheim M."/>
            <person name="Magnuson J."/>
        </authorList>
    </citation>
    <scope>NUCLEOTIDE SEQUENCE</scope>
    <source>
        <strain evidence="1">CCAP 19/18</strain>
    </source>
</reference>
<evidence type="ECO:0000313" key="2">
    <source>
        <dbReference type="Proteomes" id="UP000815325"/>
    </source>
</evidence>
<keyword evidence="2" id="KW-1185">Reference proteome</keyword>
<sequence length="90" mass="10363">MSFLRKVMDHLLNRVLVETLANNRSFQRFAVWSHKKVKDLGEKSKDANFDESAAKALEQSKLAWQKWRQEFAEELAKAQRGESGGARGKQ</sequence>
<accession>A0ABQ7GTS8</accession>